<dbReference type="InterPro" id="IPR029063">
    <property type="entry name" value="SAM-dependent_MTases_sf"/>
</dbReference>
<feature type="domain" description="Methyltransferase small" evidence="8">
    <location>
        <begin position="326"/>
        <end position="436"/>
    </location>
</feature>
<keyword evidence="10" id="KW-1185">Reference proteome</keyword>
<dbReference type="PROSITE" id="PS50889">
    <property type="entry name" value="S4"/>
    <property type="match status" value="1"/>
</dbReference>
<dbReference type="CDD" id="cd00165">
    <property type="entry name" value="S4"/>
    <property type="match status" value="1"/>
</dbReference>
<dbReference type="Gene3D" id="3.30.2350.10">
    <property type="entry name" value="Pseudouridine synthase"/>
    <property type="match status" value="1"/>
</dbReference>
<evidence type="ECO:0000256" key="7">
    <source>
        <dbReference type="SAM" id="MobiDB-lite"/>
    </source>
</evidence>
<dbReference type="InterPro" id="IPR002052">
    <property type="entry name" value="DNA_methylase_N6_adenine_CS"/>
</dbReference>
<name>A0AAD5SU07_9FUNG</name>
<reference evidence="9" key="1">
    <citation type="submission" date="2020-05" db="EMBL/GenBank/DDBJ databases">
        <title>Phylogenomic resolution of chytrid fungi.</title>
        <authorList>
            <person name="Stajich J.E."/>
            <person name="Amses K."/>
            <person name="Simmons R."/>
            <person name="Seto K."/>
            <person name="Myers J."/>
            <person name="Bonds A."/>
            <person name="Quandt C.A."/>
            <person name="Barry K."/>
            <person name="Liu P."/>
            <person name="Grigoriev I."/>
            <person name="Longcore J.E."/>
            <person name="James T.Y."/>
        </authorList>
    </citation>
    <scope>NUCLEOTIDE SEQUENCE</scope>
    <source>
        <strain evidence="9">JEL0513</strain>
    </source>
</reference>
<dbReference type="GO" id="GO:0001522">
    <property type="term" value="P:pseudouridine synthesis"/>
    <property type="evidence" value="ECO:0007669"/>
    <property type="project" value="InterPro"/>
</dbReference>
<dbReference type="InterPro" id="IPR020103">
    <property type="entry name" value="PsdUridine_synth_cat_dom_sf"/>
</dbReference>
<dbReference type="GO" id="GO:0003723">
    <property type="term" value="F:RNA binding"/>
    <property type="evidence" value="ECO:0007669"/>
    <property type="project" value="UniProtKB-KW"/>
</dbReference>
<dbReference type="EMBL" id="JADGJH010001952">
    <property type="protein sequence ID" value="KAJ3106497.1"/>
    <property type="molecule type" value="Genomic_DNA"/>
</dbReference>
<organism evidence="9 10">
    <name type="scientific">Physocladia obscura</name>
    <dbReference type="NCBI Taxonomy" id="109957"/>
    <lineage>
        <taxon>Eukaryota</taxon>
        <taxon>Fungi</taxon>
        <taxon>Fungi incertae sedis</taxon>
        <taxon>Chytridiomycota</taxon>
        <taxon>Chytridiomycota incertae sedis</taxon>
        <taxon>Chytridiomycetes</taxon>
        <taxon>Chytridiales</taxon>
        <taxon>Chytriomycetaceae</taxon>
        <taxon>Physocladia</taxon>
    </lineage>
</organism>
<dbReference type="Pfam" id="PF05175">
    <property type="entry name" value="MTS"/>
    <property type="match status" value="1"/>
</dbReference>
<protein>
    <recommendedName>
        <fullName evidence="1">peptide chain release factor N(5)-glutamine methyltransferase</fullName>
        <ecNumber evidence="1">2.1.1.297</ecNumber>
    </recommendedName>
</protein>
<dbReference type="PROSITE" id="PS00092">
    <property type="entry name" value="N6_MTASE"/>
    <property type="match status" value="1"/>
</dbReference>
<dbReference type="Proteomes" id="UP001211907">
    <property type="component" value="Unassembled WGS sequence"/>
</dbReference>
<dbReference type="SUPFAM" id="SSF55120">
    <property type="entry name" value="Pseudouridine synthase"/>
    <property type="match status" value="1"/>
</dbReference>
<dbReference type="PANTHER" id="PTHR18895:SF74">
    <property type="entry name" value="MTRF1L RELEASE FACTOR GLUTAMINE METHYLTRANSFERASE"/>
    <property type="match status" value="1"/>
</dbReference>
<dbReference type="InterPro" id="IPR007848">
    <property type="entry name" value="Small_mtfrase_dom"/>
</dbReference>
<dbReference type="CDD" id="cd02440">
    <property type="entry name" value="AdoMet_MTases"/>
    <property type="match status" value="1"/>
</dbReference>
<keyword evidence="2" id="KW-0489">Methyltransferase</keyword>
<sequence>MNNSKRRVTAEFRTRNKKTKRENSQTNGKPASNIAESTESEPETLINRIVATCLSPIKLDKFIRTQQPFADLFPSTNHIEFAIKSRKILVNESLITKPFYVLSVGDKISITQEAAKEVASHLFPNPLAKFAQILNVTVHYDSANLAIIWKPCGVPTTGDSTTTKSLASLIPHLLKTTSIVSFHPQLEISASGLVICCKNTIAADQLRILYTGGLISETWTVLCSGNVSTIRAGLEKDGTFEIDDDLDGSVQIDPPKKFKSLLKRELEAWTSKRSSDLADLSTYGIEITPKIELELDIGVPVAYIAGKKSFCGIEFIVTPSVMIPKIGTEVLVHSILSLKPKSPQRVLDLGTGSGCLLLSILKSLPQDSIGIGIDISEEALTISNQNKNLLRLHPRQHAIFGKSSFGNVASFLDSLDLAALEFEKRAFDTIVTNPPYLPSPLWDSGRLYAQQRHEPKISVVSGIDGMEAYKEIKAGLDVAAKSGWIRPGTCFFVEVNSNQLGESVRKIFLEDASALSSEGWNFSKIYFDANGMERCIVFEWNLIL</sequence>
<comment type="catalytic activity">
    <reaction evidence="5">
        <text>L-glutaminyl-[peptide chain release factor] + S-adenosyl-L-methionine = N(5)-methyl-L-glutaminyl-[peptide chain release factor] + S-adenosyl-L-homocysteine + H(+)</text>
        <dbReference type="Rhea" id="RHEA:42896"/>
        <dbReference type="Rhea" id="RHEA-COMP:10271"/>
        <dbReference type="Rhea" id="RHEA-COMP:10272"/>
        <dbReference type="ChEBI" id="CHEBI:15378"/>
        <dbReference type="ChEBI" id="CHEBI:30011"/>
        <dbReference type="ChEBI" id="CHEBI:57856"/>
        <dbReference type="ChEBI" id="CHEBI:59789"/>
        <dbReference type="ChEBI" id="CHEBI:61891"/>
        <dbReference type="EC" id="2.1.1.297"/>
    </reaction>
</comment>
<dbReference type="GO" id="GO:0009982">
    <property type="term" value="F:pseudouridine synthase activity"/>
    <property type="evidence" value="ECO:0007669"/>
    <property type="project" value="InterPro"/>
</dbReference>
<dbReference type="AlphaFoldDB" id="A0AAD5SU07"/>
<dbReference type="EC" id="2.1.1.297" evidence="1"/>
<evidence type="ECO:0000256" key="5">
    <source>
        <dbReference type="ARBA" id="ARBA00048391"/>
    </source>
</evidence>
<dbReference type="PANTHER" id="PTHR18895">
    <property type="entry name" value="HEMK METHYLTRANSFERASE"/>
    <property type="match status" value="1"/>
</dbReference>
<dbReference type="GO" id="GO:0102559">
    <property type="term" value="F:peptide chain release factor N(5)-glutamine methyltransferase activity"/>
    <property type="evidence" value="ECO:0007669"/>
    <property type="project" value="UniProtKB-EC"/>
</dbReference>
<dbReference type="InterPro" id="IPR050320">
    <property type="entry name" value="N5-glutamine_MTase"/>
</dbReference>
<dbReference type="SUPFAM" id="SSF53335">
    <property type="entry name" value="S-adenosyl-L-methionine-dependent methyltransferases"/>
    <property type="match status" value="1"/>
</dbReference>
<evidence type="ECO:0000313" key="9">
    <source>
        <dbReference type="EMBL" id="KAJ3106497.1"/>
    </source>
</evidence>
<comment type="caution">
    <text evidence="9">The sequence shown here is derived from an EMBL/GenBank/DDBJ whole genome shotgun (WGS) entry which is preliminary data.</text>
</comment>
<dbReference type="GO" id="GO:0032259">
    <property type="term" value="P:methylation"/>
    <property type="evidence" value="ECO:0007669"/>
    <property type="project" value="UniProtKB-KW"/>
</dbReference>
<dbReference type="NCBIfam" id="TIGR00536">
    <property type="entry name" value="hemK_fam"/>
    <property type="match status" value="1"/>
</dbReference>
<proteinExistence type="predicted"/>
<feature type="region of interest" description="Disordered" evidence="7">
    <location>
        <begin position="1"/>
        <end position="40"/>
    </location>
</feature>
<evidence type="ECO:0000259" key="8">
    <source>
        <dbReference type="Pfam" id="PF05175"/>
    </source>
</evidence>
<accession>A0AAD5SU07</accession>
<evidence type="ECO:0000256" key="6">
    <source>
        <dbReference type="PROSITE-ProRule" id="PRU00182"/>
    </source>
</evidence>
<evidence type="ECO:0000313" key="10">
    <source>
        <dbReference type="Proteomes" id="UP001211907"/>
    </source>
</evidence>
<evidence type="ECO:0000256" key="2">
    <source>
        <dbReference type="ARBA" id="ARBA00022603"/>
    </source>
</evidence>
<keyword evidence="3" id="KW-0808">Transferase</keyword>
<dbReference type="SUPFAM" id="SSF55174">
    <property type="entry name" value="Alpha-L RNA-binding motif"/>
    <property type="match status" value="1"/>
</dbReference>
<keyword evidence="6" id="KW-0694">RNA-binding</keyword>
<gene>
    <name evidence="9" type="ORF">HK100_003727</name>
</gene>
<evidence type="ECO:0000256" key="3">
    <source>
        <dbReference type="ARBA" id="ARBA00022679"/>
    </source>
</evidence>
<dbReference type="InterPro" id="IPR004556">
    <property type="entry name" value="HemK-like"/>
</dbReference>
<dbReference type="Gene3D" id="3.40.50.150">
    <property type="entry name" value="Vaccinia Virus protein VP39"/>
    <property type="match status" value="1"/>
</dbReference>
<evidence type="ECO:0000256" key="1">
    <source>
        <dbReference type="ARBA" id="ARBA00012771"/>
    </source>
</evidence>
<evidence type="ECO:0000256" key="4">
    <source>
        <dbReference type="ARBA" id="ARBA00022691"/>
    </source>
</evidence>
<feature type="compositionally biased region" description="Polar residues" evidence="7">
    <location>
        <begin position="24"/>
        <end position="37"/>
    </location>
</feature>
<keyword evidence="4" id="KW-0949">S-adenosyl-L-methionine</keyword>